<sequence length="51" mass="6140">RFCFCRTDKRDKPIRTEFFLINIQDTAGCNTCRKLEQVCKPHVECAHYTFR</sequence>
<gene>
    <name evidence="1" type="ORF">L9F63_005704</name>
</gene>
<protein>
    <submittedName>
        <fullName evidence="1">Uncharacterized protein</fullName>
    </submittedName>
</protein>
<feature type="non-terminal residue" evidence="1">
    <location>
        <position position="51"/>
    </location>
</feature>
<proteinExistence type="predicted"/>
<dbReference type="Proteomes" id="UP001233999">
    <property type="component" value="Unassembled WGS sequence"/>
</dbReference>
<feature type="non-terminal residue" evidence="1">
    <location>
        <position position="1"/>
    </location>
</feature>
<dbReference type="AlphaFoldDB" id="A0AAD7ZCC8"/>
<reference evidence="1" key="1">
    <citation type="journal article" date="2023" name="IScience">
        <title>Live-bearing cockroach genome reveals convergent evolutionary mechanisms linked to viviparity in insects and beyond.</title>
        <authorList>
            <person name="Fouks B."/>
            <person name="Harrison M.C."/>
            <person name="Mikhailova A.A."/>
            <person name="Marchal E."/>
            <person name="English S."/>
            <person name="Carruthers M."/>
            <person name="Jennings E.C."/>
            <person name="Chiamaka E.L."/>
            <person name="Frigard R.A."/>
            <person name="Pippel M."/>
            <person name="Attardo G.M."/>
            <person name="Benoit J.B."/>
            <person name="Bornberg-Bauer E."/>
            <person name="Tobe S.S."/>
        </authorList>
    </citation>
    <scope>NUCLEOTIDE SEQUENCE</scope>
    <source>
        <strain evidence="1">Stay&amp;Tobe</strain>
    </source>
</reference>
<evidence type="ECO:0000313" key="2">
    <source>
        <dbReference type="Proteomes" id="UP001233999"/>
    </source>
</evidence>
<keyword evidence="2" id="KW-1185">Reference proteome</keyword>
<evidence type="ECO:0000313" key="1">
    <source>
        <dbReference type="EMBL" id="KAJ9577711.1"/>
    </source>
</evidence>
<dbReference type="EMBL" id="JASPKZ010009349">
    <property type="protein sequence ID" value="KAJ9577711.1"/>
    <property type="molecule type" value="Genomic_DNA"/>
</dbReference>
<accession>A0AAD7ZCC8</accession>
<organism evidence="1 2">
    <name type="scientific">Diploptera punctata</name>
    <name type="common">Pacific beetle cockroach</name>
    <dbReference type="NCBI Taxonomy" id="6984"/>
    <lineage>
        <taxon>Eukaryota</taxon>
        <taxon>Metazoa</taxon>
        <taxon>Ecdysozoa</taxon>
        <taxon>Arthropoda</taxon>
        <taxon>Hexapoda</taxon>
        <taxon>Insecta</taxon>
        <taxon>Pterygota</taxon>
        <taxon>Neoptera</taxon>
        <taxon>Polyneoptera</taxon>
        <taxon>Dictyoptera</taxon>
        <taxon>Blattodea</taxon>
        <taxon>Blaberoidea</taxon>
        <taxon>Blaberidae</taxon>
        <taxon>Diplopterinae</taxon>
        <taxon>Diploptera</taxon>
    </lineage>
</organism>
<reference evidence="1" key="2">
    <citation type="submission" date="2023-05" db="EMBL/GenBank/DDBJ databases">
        <authorList>
            <person name="Fouks B."/>
        </authorList>
    </citation>
    <scope>NUCLEOTIDE SEQUENCE</scope>
    <source>
        <strain evidence="1">Stay&amp;Tobe</strain>
        <tissue evidence="1">Testes</tissue>
    </source>
</reference>
<name>A0AAD7ZCC8_DIPPU</name>
<comment type="caution">
    <text evidence="1">The sequence shown here is derived from an EMBL/GenBank/DDBJ whole genome shotgun (WGS) entry which is preliminary data.</text>
</comment>